<proteinExistence type="predicted"/>
<organism evidence="1">
    <name type="scientific">human gut metagenome</name>
    <dbReference type="NCBI Taxonomy" id="408170"/>
    <lineage>
        <taxon>unclassified sequences</taxon>
        <taxon>metagenomes</taxon>
        <taxon>organismal metagenomes</taxon>
    </lineage>
</organism>
<comment type="caution">
    <text evidence="1">The sequence shown here is derived from an EMBL/GenBank/DDBJ whole genome shotgun (WGS) entry which is preliminary data.</text>
</comment>
<accession>W1WDP2</accession>
<dbReference type="EMBL" id="AZMM01019086">
    <property type="protein sequence ID" value="ETJ15255.1"/>
    <property type="molecule type" value="Genomic_DNA"/>
</dbReference>
<gene>
    <name evidence="1" type="ORF">Q604_UNBc4C00305G0001</name>
</gene>
<reference evidence="1" key="1">
    <citation type="submission" date="2013-12" db="EMBL/GenBank/DDBJ databases">
        <title>A Varibaculum cambriense genome reconstructed from a premature infant gut community with otherwise low bacterial novelty that shifts toward anaerobic metabolism during the third week of life.</title>
        <authorList>
            <person name="Brown C.T."/>
            <person name="Sharon I."/>
            <person name="Thomas B.C."/>
            <person name="Castelle C.J."/>
            <person name="Morowitz M.J."/>
            <person name="Banfield J.F."/>
        </authorList>
    </citation>
    <scope>NUCLEOTIDE SEQUENCE</scope>
</reference>
<name>W1WDP2_9ZZZZ</name>
<protein>
    <submittedName>
        <fullName evidence="1">Uncharacterized protein</fullName>
    </submittedName>
</protein>
<sequence length="65" mass="7581">MAKRDITVIIEGEISDKVSRDFHDRLAIALINQYGAEGAQKILDELKKWIVHQDKQAEMPYLIQW</sequence>
<dbReference type="AlphaFoldDB" id="W1WDP2"/>
<evidence type="ECO:0000313" key="1">
    <source>
        <dbReference type="EMBL" id="ETJ15255.1"/>
    </source>
</evidence>